<reference evidence="1 2" key="1">
    <citation type="submission" date="2019-02" db="EMBL/GenBank/DDBJ databases">
        <title>Genomic Encyclopedia of Type Strains, Phase IV (KMG-IV): sequencing the most valuable type-strain genomes for metagenomic binning, comparative biology and taxonomic classification.</title>
        <authorList>
            <person name="Goeker M."/>
        </authorList>
    </citation>
    <scope>NUCLEOTIDE SEQUENCE [LARGE SCALE GENOMIC DNA]</scope>
    <source>
        <strain evidence="1 2">DSM 18116</strain>
    </source>
</reference>
<dbReference type="EMBL" id="SGXA01000001">
    <property type="protein sequence ID" value="RZS74281.1"/>
    <property type="molecule type" value="Genomic_DNA"/>
</dbReference>
<organism evidence="1 2">
    <name type="scientific">Pseudobacter ginsenosidimutans</name>
    <dbReference type="NCBI Taxonomy" id="661488"/>
    <lineage>
        <taxon>Bacteria</taxon>
        <taxon>Pseudomonadati</taxon>
        <taxon>Bacteroidota</taxon>
        <taxon>Chitinophagia</taxon>
        <taxon>Chitinophagales</taxon>
        <taxon>Chitinophagaceae</taxon>
        <taxon>Pseudobacter</taxon>
    </lineage>
</organism>
<dbReference type="RefSeq" id="WP_130538755.1">
    <property type="nucleotide sequence ID" value="NZ_CP042431.1"/>
</dbReference>
<dbReference type="OrthoDB" id="751045at2"/>
<protein>
    <recommendedName>
        <fullName evidence="3">DUF4397 domain-containing protein</fullName>
    </recommendedName>
</protein>
<evidence type="ECO:0000313" key="1">
    <source>
        <dbReference type="EMBL" id="RZS74281.1"/>
    </source>
</evidence>
<name>A0A4Q7MYI5_9BACT</name>
<accession>A0A4Q7MYI5</accession>
<dbReference type="PROSITE" id="PS51257">
    <property type="entry name" value="PROKAR_LIPOPROTEIN"/>
    <property type="match status" value="1"/>
</dbReference>
<dbReference type="Proteomes" id="UP000293874">
    <property type="component" value="Unassembled WGS sequence"/>
</dbReference>
<proteinExistence type="predicted"/>
<sequence length="267" mass="28766">MKNKQQTTHKGYFILLIIGFSFTTGCTKDEAVPGIAALNVFNGVVGSGVLAPDLSNGNTGIQWYKGSNLITYGNVGAPSSFDSRKSVRFNSYSGTRNIKFYQYPDTLPHSKPVIQLTLDLPVGSINSLFLTGKPDAPDTLFIRDQLPYHPPSDSVTSIRVVNLIPGLTVSVNLQDDPSGNEVASLGYKEVTAFKDYSVKGTGLRYVFEIRNAVTGDLVATGIADARNISSSTAVINHYRFRNVTLVIYGELGNTGTGAPKVAIMSNF</sequence>
<comment type="caution">
    <text evidence="1">The sequence shown here is derived from an EMBL/GenBank/DDBJ whole genome shotgun (WGS) entry which is preliminary data.</text>
</comment>
<keyword evidence="2" id="KW-1185">Reference proteome</keyword>
<gene>
    <name evidence="1" type="ORF">EV199_0125</name>
</gene>
<evidence type="ECO:0000313" key="2">
    <source>
        <dbReference type="Proteomes" id="UP000293874"/>
    </source>
</evidence>
<evidence type="ECO:0008006" key="3">
    <source>
        <dbReference type="Google" id="ProtNLM"/>
    </source>
</evidence>
<dbReference type="AlphaFoldDB" id="A0A4Q7MYI5"/>